<proteinExistence type="predicted"/>
<dbReference type="SUPFAM" id="SSF52540">
    <property type="entry name" value="P-loop containing nucleoside triphosphate hydrolases"/>
    <property type="match status" value="1"/>
</dbReference>
<sequence>MDELEKRLRQRSSESGADLARRLMKAKEEMESLPLFDYVVTSRQDELKAVVGQVDAIVATEKCRVKPRVVEL</sequence>
<name>X1KE36_9ZZZZ</name>
<evidence type="ECO:0000313" key="1">
    <source>
        <dbReference type="EMBL" id="GAI04908.1"/>
    </source>
</evidence>
<accession>X1KE36</accession>
<gene>
    <name evidence="1" type="ORF">S06H3_19294</name>
</gene>
<protein>
    <recommendedName>
        <fullName evidence="2">Guanylate kinase-like domain-containing protein</fullName>
    </recommendedName>
</protein>
<dbReference type="Gene3D" id="3.40.50.300">
    <property type="entry name" value="P-loop containing nucleotide triphosphate hydrolases"/>
    <property type="match status" value="1"/>
</dbReference>
<comment type="caution">
    <text evidence="1">The sequence shown here is derived from an EMBL/GenBank/DDBJ whole genome shotgun (WGS) entry which is preliminary data.</text>
</comment>
<reference evidence="1" key="1">
    <citation type="journal article" date="2014" name="Front. Microbiol.">
        <title>High frequency of phylogenetically diverse reductive dehalogenase-homologous genes in deep subseafloor sedimentary metagenomes.</title>
        <authorList>
            <person name="Kawai M."/>
            <person name="Futagami T."/>
            <person name="Toyoda A."/>
            <person name="Takaki Y."/>
            <person name="Nishi S."/>
            <person name="Hori S."/>
            <person name="Arai W."/>
            <person name="Tsubouchi T."/>
            <person name="Morono Y."/>
            <person name="Uchiyama I."/>
            <person name="Ito T."/>
            <person name="Fujiyama A."/>
            <person name="Inagaki F."/>
            <person name="Takami H."/>
        </authorList>
    </citation>
    <scope>NUCLEOTIDE SEQUENCE</scope>
    <source>
        <strain evidence="1">Expedition CK06-06</strain>
    </source>
</reference>
<organism evidence="1">
    <name type="scientific">marine sediment metagenome</name>
    <dbReference type="NCBI Taxonomy" id="412755"/>
    <lineage>
        <taxon>unclassified sequences</taxon>
        <taxon>metagenomes</taxon>
        <taxon>ecological metagenomes</taxon>
    </lineage>
</organism>
<evidence type="ECO:0008006" key="2">
    <source>
        <dbReference type="Google" id="ProtNLM"/>
    </source>
</evidence>
<dbReference type="AlphaFoldDB" id="X1KE36"/>
<dbReference type="EMBL" id="BARV01009863">
    <property type="protein sequence ID" value="GAI04908.1"/>
    <property type="molecule type" value="Genomic_DNA"/>
</dbReference>
<dbReference type="InterPro" id="IPR027417">
    <property type="entry name" value="P-loop_NTPase"/>
</dbReference>